<dbReference type="AlphaFoldDB" id="A0A556TLR3"/>
<dbReference type="PROSITE" id="PS50089">
    <property type="entry name" value="ZF_RING_2"/>
    <property type="match status" value="1"/>
</dbReference>
<proteinExistence type="predicted"/>
<dbReference type="OrthoDB" id="5588846at2759"/>
<evidence type="ECO:0000256" key="4">
    <source>
        <dbReference type="PROSITE-ProRule" id="PRU00175"/>
    </source>
</evidence>
<evidence type="ECO:0000256" key="3">
    <source>
        <dbReference type="ARBA" id="ARBA00022833"/>
    </source>
</evidence>
<evidence type="ECO:0000313" key="9">
    <source>
        <dbReference type="Proteomes" id="UP000319801"/>
    </source>
</evidence>
<dbReference type="EMBL" id="VCAZ01000005">
    <property type="protein sequence ID" value="TSK20104.1"/>
    <property type="molecule type" value="Genomic_DNA"/>
</dbReference>
<gene>
    <name evidence="8" type="ORF">Baya_1652</name>
</gene>
<keyword evidence="1" id="KW-0479">Metal-binding</keyword>
<dbReference type="GO" id="GO:0008270">
    <property type="term" value="F:zinc ion binding"/>
    <property type="evidence" value="ECO:0007669"/>
    <property type="project" value="UniProtKB-KW"/>
</dbReference>
<feature type="domain" description="RING-type" evidence="7">
    <location>
        <begin position="192"/>
        <end position="239"/>
    </location>
</feature>
<dbReference type="SUPFAM" id="SSF57850">
    <property type="entry name" value="RING/U-box"/>
    <property type="match status" value="1"/>
</dbReference>
<protein>
    <recommendedName>
        <fullName evidence="7">RING-type domain-containing protein</fullName>
    </recommendedName>
</protein>
<dbReference type="Gene3D" id="3.30.40.10">
    <property type="entry name" value="Zinc/RING finger domain, C3HC4 (zinc finger)"/>
    <property type="match status" value="1"/>
</dbReference>
<keyword evidence="6" id="KW-0732">Signal</keyword>
<comment type="caution">
    <text evidence="8">The sequence shown here is derived from an EMBL/GenBank/DDBJ whole genome shotgun (WGS) entry which is preliminary data.</text>
</comment>
<evidence type="ECO:0000313" key="8">
    <source>
        <dbReference type="EMBL" id="TSK20104.1"/>
    </source>
</evidence>
<evidence type="ECO:0000256" key="6">
    <source>
        <dbReference type="SAM" id="SignalP"/>
    </source>
</evidence>
<reference evidence="8 9" key="1">
    <citation type="journal article" date="2019" name="Genome Biol. Evol.">
        <title>Whole-Genome Sequencing of the Giant Devil Catfish, Bagarius yarrelli.</title>
        <authorList>
            <person name="Jiang W."/>
            <person name="Lv Y."/>
            <person name="Cheng L."/>
            <person name="Yang K."/>
            <person name="Chao B."/>
            <person name="Wang X."/>
            <person name="Li Y."/>
            <person name="Pan X."/>
            <person name="You X."/>
            <person name="Zhang Y."/>
            <person name="Yang J."/>
            <person name="Li J."/>
            <person name="Zhang X."/>
            <person name="Liu S."/>
            <person name="Sun C."/>
            <person name="Yang J."/>
            <person name="Shi Q."/>
        </authorList>
    </citation>
    <scope>NUCLEOTIDE SEQUENCE [LARGE SCALE GENOMIC DNA]</scope>
    <source>
        <strain evidence="8">JWS20170419001</strain>
        <tissue evidence="8">Muscle</tissue>
    </source>
</reference>
<dbReference type="InterPro" id="IPR001841">
    <property type="entry name" value="Znf_RING"/>
</dbReference>
<feature type="chain" id="PRO_5022236750" description="RING-type domain-containing protein" evidence="6">
    <location>
        <begin position="22"/>
        <end position="267"/>
    </location>
</feature>
<feature type="compositionally biased region" description="Low complexity" evidence="5">
    <location>
        <begin position="166"/>
        <end position="187"/>
    </location>
</feature>
<feature type="region of interest" description="Disordered" evidence="5">
    <location>
        <begin position="157"/>
        <end position="188"/>
    </location>
</feature>
<keyword evidence="2 4" id="KW-0863">Zinc-finger</keyword>
<accession>A0A556TLR3</accession>
<dbReference type="Proteomes" id="UP000319801">
    <property type="component" value="Unassembled WGS sequence"/>
</dbReference>
<keyword evidence="9" id="KW-1185">Reference proteome</keyword>
<sequence length="267" mass="30161">MKRRVYSEILLLQLFLPSALARFILMPYFCWDHKCFCLISCSKTFNIPQIASMTNNLIWSLKTCSTSRSPSRQNPEHGRNSLDKQVLQERHMISRIQECAFFQLETKTCIVFHKTPEGSSEGSSQGHAVECVRQNSQQSGLRLFMKCLRGGFVERRNTSRSATKPGSSQSSSVESSSLTGSLSPGSDLQRHCQCCISYAARLRRLSCGHLYCEPCTVRIVNMAFEDIEGLADYPCPVCRSLSHLSGFDYSPMGSQRCLIEDRDEQQD</sequence>
<evidence type="ECO:0000256" key="1">
    <source>
        <dbReference type="ARBA" id="ARBA00022723"/>
    </source>
</evidence>
<feature type="signal peptide" evidence="6">
    <location>
        <begin position="1"/>
        <end position="21"/>
    </location>
</feature>
<organism evidence="8 9">
    <name type="scientific">Bagarius yarrelli</name>
    <name type="common">Goonch</name>
    <name type="synonym">Bagrus yarrelli</name>
    <dbReference type="NCBI Taxonomy" id="175774"/>
    <lineage>
        <taxon>Eukaryota</taxon>
        <taxon>Metazoa</taxon>
        <taxon>Chordata</taxon>
        <taxon>Craniata</taxon>
        <taxon>Vertebrata</taxon>
        <taxon>Euteleostomi</taxon>
        <taxon>Actinopterygii</taxon>
        <taxon>Neopterygii</taxon>
        <taxon>Teleostei</taxon>
        <taxon>Ostariophysi</taxon>
        <taxon>Siluriformes</taxon>
        <taxon>Sisoridae</taxon>
        <taxon>Sisorinae</taxon>
        <taxon>Bagarius</taxon>
    </lineage>
</organism>
<evidence type="ECO:0000256" key="5">
    <source>
        <dbReference type="SAM" id="MobiDB-lite"/>
    </source>
</evidence>
<evidence type="ECO:0000256" key="2">
    <source>
        <dbReference type="ARBA" id="ARBA00022771"/>
    </source>
</evidence>
<name>A0A556TLR3_BAGYA</name>
<keyword evidence="3" id="KW-0862">Zinc</keyword>
<evidence type="ECO:0000259" key="7">
    <source>
        <dbReference type="PROSITE" id="PS50089"/>
    </source>
</evidence>
<dbReference type="InterPro" id="IPR013083">
    <property type="entry name" value="Znf_RING/FYVE/PHD"/>
</dbReference>